<keyword evidence="3" id="KW-1185">Reference proteome</keyword>
<sequence length="370" mass="42421">MFCFSCFPPPHNGSLISEKFSKLLGESGWNIEDKLMAITLDNASSNDTFVQFATHMMNWTMKSGLEELDIVIKKVRDSVKYINGSSSRLVKFLEAFQEQKGVFGHLTIIDKHYSFCPSSYERKKVEVLAKFLKRYFDVTKLFSGSKYLTSNIFFHGVWQIQHHLLEEATNLDCFIRDMVARMQSKFDKYNLVLATTVVLDPRYKLRAVEIAYTKIYGKEEAQRRKQVLDNLATLFQEYKEQSSPNLDTHISQVQQTVSNLESKANGLDPCENGLDTMNAKLFVKKSELDLYLEEPLMDRKQEIDILIILKPTRCSLTLESVEALEDQGHIDVMTEVMTYLDLNASASQGGLNEHFQVLGVVKTLMTRLET</sequence>
<organism evidence="2 3">
    <name type="scientific">Carnegiea gigantea</name>
    <dbReference type="NCBI Taxonomy" id="171969"/>
    <lineage>
        <taxon>Eukaryota</taxon>
        <taxon>Viridiplantae</taxon>
        <taxon>Streptophyta</taxon>
        <taxon>Embryophyta</taxon>
        <taxon>Tracheophyta</taxon>
        <taxon>Spermatophyta</taxon>
        <taxon>Magnoliopsida</taxon>
        <taxon>eudicotyledons</taxon>
        <taxon>Gunneridae</taxon>
        <taxon>Pentapetalae</taxon>
        <taxon>Caryophyllales</taxon>
        <taxon>Cactineae</taxon>
        <taxon>Cactaceae</taxon>
        <taxon>Cactoideae</taxon>
        <taxon>Echinocereeae</taxon>
        <taxon>Carnegiea</taxon>
    </lineage>
</organism>
<evidence type="ECO:0000313" key="2">
    <source>
        <dbReference type="EMBL" id="KAJ8445916.1"/>
    </source>
</evidence>
<evidence type="ECO:0000313" key="3">
    <source>
        <dbReference type="Proteomes" id="UP001153076"/>
    </source>
</evidence>
<evidence type="ECO:0000259" key="1">
    <source>
        <dbReference type="Pfam" id="PF14372"/>
    </source>
</evidence>
<dbReference type="PANTHER" id="PTHR23272">
    <property type="entry name" value="BED FINGER-RELATED"/>
    <property type="match status" value="1"/>
</dbReference>
<dbReference type="SUPFAM" id="SSF53098">
    <property type="entry name" value="Ribonuclease H-like"/>
    <property type="match status" value="1"/>
</dbReference>
<name>A0A9Q1KK51_9CARY</name>
<accession>A0A9Q1KK51</accession>
<reference evidence="2" key="1">
    <citation type="submission" date="2022-04" db="EMBL/GenBank/DDBJ databases">
        <title>Carnegiea gigantea Genome sequencing and assembly v2.</title>
        <authorList>
            <person name="Copetti D."/>
            <person name="Sanderson M.J."/>
            <person name="Burquez A."/>
            <person name="Wojciechowski M.F."/>
        </authorList>
    </citation>
    <scope>NUCLEOTIDE SEQUENCE</scope>
    <source>
        <strain evidence="2">SGP5-SGP5p</strain>
        <tissue evidence="2">Aerial part</tissue>
    </source>
</reference>
<dbReference type="Pfam" id="PF14372">
    <property type="entry name" value="hAT-like_RNase-H"/>
    <property type="match status" value="1"/>
</dbReference>
<dbReference type="Proteomes" id="UP001153076">
    <property type="component" value="Unassembled WGS sequence"/>
</dbReference>
<gene>
    <name evidence="2" type="ORF">Cgig2_009845</name>
</gene>
<dbReference type="OrthoDB" id="1873329at2759"/>
<dbReference type="InterPro" id="IPR025525">
    <property type="entry name" value="hAT-like_transposase_RNase-H"/>
</dbReference>
<dbReference type="AlphaFoldDB" id="A0A9Q1KK51"/>
<dbReference type="InterPro" id="IPR012337">
    <property type="entry name" value="RNaseH-like_sf"/>
</dbReference>
<proteinExistence type="predicted"/>
<dbReference type="GO" id="GO:0003677">
    <property type="term" value="F:DNA binding"/>
    <property type="evidence" value="ECO:0007669"/>
    <property type="project" value="InterPro"/>
</dbReference>
<comment type="caution">
    <text evidence="2">The sequence shown here is derived from an EMBL/GenBank/DDBJ whole genome shotgun (WGS) entry which is preliminary data.</text>
</comment>
<feature type="domain" description="hAT-like transposase RNase-H fold" evidence="1">
    <location>
        <begin position="143"/>
        <end position="238"/>
    </location>
</feature>
<protein>
    <recommendedName>
        <fullName evidence="1">hAT-like transposase RNase-H fold domain-containing protein</fullName>
    </recommendedName>
</protein>
<dbReference type="EMBL" id="JAKOGI010000068">
    <property type="protein sequence ID" value="KAJ8445916.1"/>
    <property type="molecule type" value="Genomic_DNA"/>
</dbReference>
<dbReference type="PANTHER" id="PTHR23272:SF184">
    <property type="entry name" value="OS03G0311250 PROTEIN"/>
    <property type="match status" value="1"/>
</dbReference>